<sequence length="490" mass="51054">MARHADGNGNWRLSRELTIGVIAVVVVVGIILWWMTAREDTNRTHATASPCINGTLTLPIQATSTPQLDDLLAGYGASGPVVRDYCVEPELVSSGTEAALTLASGPTVATRAALDAVDRTPASDTWPVVFNTPVGVAHTADTEVTDGTGWDELADRGVVVPAGTDTYARAVAASALSAGDADRGVDILRSDRTLTVEQAVADGAPLLAVTEDSAPEGYSFYSPDGLAVPTVAVPLTATDRVSEEQSRAAADFARYVSDHVEQVGPGEPQRQVLTTAEVISERFATVPEESKGSVDDGADTLVLLDTSRNMDQLIDGHRIAGEVARLLDPLMLSVGRAGGRVALWNYSSPLSPGVTRGWRDNITFLDDSAGANAARVVKGFGTGGQPLTRSAVLAALDAATERATETGEPVRFVIVTSGSEGAVDDRVFRDELAARTPDRVIPQVVHVGTAPVDPVLAEWATANGGTAVTTEMSVPSIAAGLQDAFGVARP</sequence>
<evidence type="ECO:0000256" key="1">
    <source>
        <dbReference type="SAM" id="Phobius"/>
    </source>
</evidence>
<dbReference type="RefSeq" id="WP_248167308.1">
    <property type="nucleotide sequence ID" value="NZ_JALNJA010000001.1"/>
</dbReference>
<name>A0A9Q4C6H0_9CORY</name>
<evidence type="ECO:0000313" key="4">
    <source>
        <dbReference type="EMBL" id="MCX7467861.1"/>
    </source>
</evidence>
<feature type="transmembrane region" description="Helical" evidence="1">
    <location>
        <begin position="17"/>
        <end position="35"/>
    </location>
</feature>
<keyword evidence="6" id="KW-1185">Reference proteome</keyword>
<evidence type="ECO:0000313" key="5">
    <source>
        <dbReference type="Proteomes" id="UP001071478"/>
    </source>
</evidence>
<evidence type="ECO:0000313" key="3">
    <source>
        <dbReference type="EMBL" id="MCX7443665.1"/>
    </source>
</evidence>
<dbReference type="AlphaFoldDB" id="A0A9Q4C6H0"/>
<organism evidence="4 5">
    <name type="scientific">Corynebacterium pygosceleis</name>
    <dbReference type="NCBI Taxonomy" id="2800406"/>
    <lineage>
        <taxon>Bacteria</taxon>
        <taxon>Bacillati</taxon>
        <taxon>Actinomycetota</taxon>
        <taxon>Actinomycetes</taxon>
        <taxon>Mycobacteriales</taxon>
        <taxon>Corynebacteriaceae</taxon>
        <taxon>Corynebacterium</taxon>
    </lineage>
</organism>
<dbReference type="PROSITE" id="PS50234">
    <property type="entry name" value="VWFA"/>
    <property type="match status" value="1"/>
</dbReference>
<evidence type="ECO:0000259" key="2">
    <source>
        <dbReference type="PROSITE" id="PS50234"/>
    </source>
</evidence>
<dbReference type="Proteomes" id="UP001081709">
    <property type="component" value="Unassembled WGS sequence"/>
</dbReference>
<accession>A0A9Q4C6H0</accession>
<proteinExistence type="predicted"/>
<keyword evidence="1" id="KW-0812">Transmembrane</keyword>
<dbReference type="EMBL" id="JAPMKV010000001">
    <property type="protein sequence ID" value="MCX7443665.1"/>
    <property type="molecule type" value="Genomic_DNA"/>
</dbReference>
<keyword evidence="1" id="KW-1133">Transmembrane helix</keyword>
<protein>
    <recommendedName>
        <fullName evidence="2">VWFA domain-containing protein</fullName>
    </recommendedName>
</protein>
<dbReference type="EMBL" id="JAPMKU010000001">
    <property type="protein sequence ID" value="MCX7467861.1"/>
    <property type="molecule type" value="Genomic_DNA"/>
</dbReference>
<dbReference type="InterPro" id="IPR036465">
    <property type="entry name" value="vWFA_dom_sf"/>
</dbReference>
<dbReference type="Proteomes" id="UP001071478">
    <property type="component" value="Unassembled WGS sequence"/>
</dbReference>
<dbReference type="SUPFAM" id="SSF53300">
    <property type="entry name" value="vWA-like"/>
    <property type="match status" value="1"/>
</dbReference>
<keyword evidence="1" id="KW-0472">Membrane</keyword>
<gene>
    <name evidence="3" type="ORF">OS125_00180</name>
    <name evidence="4" type="ORF">OS129_03065</name>
</gene>
<comment type="caution">
    <text evidence="4">The sequence shown here is derived from an EMBL/GenBank/DDBJ whole genome shotgun (WGS) entry which is preliminary data.</text>
</comment>
<feature type="domain" description="VWFA" evidence="2">
    <location>
        <begin position="299"/>
        <end position="485"/>
    </location>
</feature>
<evidence type="ECO:0000313" key="6">
    <source>
        <dbReference type="Proteomes" id="UP001081709"/>
    </source>
</evidence>
<dbReference type="InterPro" id="IPR002035">
    <property type="entry name" value="VWF_A"/>
</dbReference>
<reference evidence="4" key="1">
    <citation type="submission" date="2022-11" db="EMBL/GenBank/DDBJ databases">
        <title>Corynebacterium sp. isolated from Penguins.</title>
        <authorList>
            <person name="Sedlar K."/>
            <person name="Svec P."/>
        </authorList>
    </citation>
    <scope>NUCLEOTIDE SEQUENCE</scope>
    <source>
        <strain evidence="3">P7003</strain>
        <strain evidence="4">P7374</strain>
    </source>
</reference>